<feature type="transmembrane region" description="Helical" evidence="6">
    <location>
        <begin position="426"/>
        <end position="444"/>
    </location>
</feature>
<dbReference type="OMA" id="FKYCELV"/>
<evidence type="ECO:0000256" key="6">
    <source>
        <dbReference type="SAM" id="Phobius"/>
    </source>
</evidence>
<evidence type="ECO:0000313" key="9">
    <source>
        <dbReference type="Proteomes" id="UP000688137"/>
    </source>
</evidence>
<evidence type="ECO:0000256" key="1">
    <source>
        <dbReference type="ARBA" id="ARBA00004141"/>
    </source>
</evidence>
<dbReference type="Pfam" id="PF00520">
    <property type="entry name" value="Ion_trans"/>
    <property type="match status" value="1"/>
</dbReference>
<reference evidence="8" key="1">
    <citation type="submission" date="2021-01" db="EMBL/GenBank/DDBJ databases">
        <authorList>
            <consortium name="Genoscope - CEA"/>
            <person name="William W."/>
        </authorList>
    </citation>
    <scope>NUCLEOTIDE SEQUENCE</scope>
</reference>
<comment type="subcellular location">
    <subcellularLocation>
        <location evidence="1">Membrane</location>
        <topology evidence="1">Multi-pass membrane protein</topology>
    </subcellularLocation>
</comment>
<evidence type="ECO:0000256" key="2">
    <source>
        <dbReference type="ARBA" id="ARBA00022692"/>
    </source>
</evidence>
<dbReference type="PANTHER" id="PTHR10217">
    <property type="entry name" value="VOLTAGE AND LIGAND GATED POTASSIUM CHANNEL"/>
    <property type="match status" value="1"/>
</dbReference>
<dbReference type="PROSITE" id="PS50042">
    <property type="entry name" value="CNMP_BINDING_3"/>
    <property type="match status" value="1"/>
</dbReference>
<proteinExistence type="predicted"/>
<feature type="compositionally biased region" description="Basic and acidic residues" evidence="5">
    <location>
        <begin position="866"/>
        <end position="878"/>
    </location>
</feature>
<organism evidence="8 9">
    <name type="scientific">Paramecium primaurelia</name>
    <dbReference type="NCBI Taxonomy" id="5886"/>
    <lineage>
        <taxon>Eukaryota</taxon>
        <taxon>Sar</taxon>
        <taxon>Alveolata</taxon>
        <taxon>Ciliophora</taxon>
        <taxon>Intramacronucleata</taxon>
        <taxon>Oligohymenophorea</taxon>
        <taxon>Peniculida</taxon>
        <taxon>Parameciidae</taxon>
        <taxon>Paramecium</taxon>
    </lineage>
</organism>
<dbReference type="Pfam" id="PF00027">
    <property type="entry name" value="cNMP_binding"/>
    <property type="match status" value="1"/>
</dbReference>
<evidence type="ECO:0000313" key="8">
    <source>
        <dbReference type="EMBL" id="CAD8092173.1"/>
    </source>
</evidence>
<dbReference type="GO" id="GO:0042391">
    <property type="term" value="P:regulation of membrane potential"/>
    <property type="evidence" value="ECO:0007669"/>
    <property type="project" value="TreeGrafter"/>
</dbReference>
<dbReference type="SMART" id="SM00100">
    <property type="entry name" value="cNMP"/>
    <property type="match status" value="1"/>
</dbReference>
<sequence length="969" mass="114751">MKINHLNTEIQDKLDLENYGHSVRSLLKVTEQDQEINLYENQNSRTHRQGDLASIMIDSKNKLSTTSNRQQRMRAVSFQTNKPMLNYKEDSPIQSESQNSMENIGFSNKIWKTKALEILMITLRFISFITKSNFATSFKLIKKNVFDIIGDVSADFEFYQLRNFFKYEKPTGFQKMIYFLSQSILVPIRKTKLLKIYFGNQKLILRPESLASIWWNIYILTILNINVLYVSAKIAFKFDDSTNDELQQARQIIFDVLPSYSFMLEILLKFNTCYYNKGAVIENRYLIAKNYFRSSFLFDIFVIIPYFVSLRFDLEYLDLVIILKVFQIKKFSRTLFDRLELTAIQIVIFDLIKLVYTILAAAHFSACLWFLVGSTGDPSGNSWIKVQNIEDEYWFNQYLHSFYWSIITMTTIGYGDITPQNLRERVFAVGMALSAVGVFGYSIGNINTIYAEWNRRSFQVRTDMNNLKKFIRLKGINKHLAEKIRKYFEYLWSDQMEDNDREVYKFSDLIPKQLAEEMKIDTNMKLISKINFLTQNFSEQFLISLSKTMVEEKFLPESTIYQQYDPSDYLYILSNGSLSFYITLNNKQQTVKVLETVKQEGIPFGVLEFFQSQAYQMSCKSNQFSYVLRIDRSQFLDILKQHQNDYFKYCELVQQISFMNKQELVDVTCRACNKSTHIIKECPMVCGYPNRVKVLLNYRRNIPSDRVKYKRKVERKISTRKESLDIRNSIYLYMCKTQMFSQELDDQRYLFDSRGASFADSANDEIIENQPEVDKEVLNSTILALDRNSRLSKQYKKRKLTFQACTDALKDEEIRDKILEVISKIQRAERQSISQNNFSNQNLQQMQLNTRQQNHQNTVLSNKSNQDSDKKTGEYVRDQQRRQTKIIITPFIKVNDNSMEYLYLNKNLEEDQGKKMGQYLEIFEGFDKVKNFEYFLKHNNIREIARQFKNIIKNYRNRNQNKQEKIKFI</sequence>
<comment type="caution">
    <text evidence="8">The sequence shown here is derived from an EMBL/GenBank/DDBJ whole genome shotgun (WGS) entry which is preliminary data.</text>
</comment>
<dbReference type="InterPro" id="IPR000595">
    <property type="entry name" value="cNMP-bd_dom"/>
</dbReference>
<name>A0A8S1NRE6_PARPR</name>
<dbReference type="GO" id="GO:0005249">
    <property type="term" value="F:voltage-gated potassium channel activity"/>
    <property type="evidence" value="ECO:0007669"/>
    <property type="project" value="TreeGrafter"/>
</dbReference>
<keyword evidence="3 6" id="KW-1133">Transmembrane helix</keyword>
<dbReference type="PANTHER" id="PTHR10217:SF435">
    <property type="entry name" value="POTASSIUM VOLTAGE-GATED CHANNEL PROTEIN EAG"/>
    <property type="match status" value="1"/>
</dbReference>
<evidence type="ECO:0000256" key="4">
    <source>
        <dbReference type="ARBA" id="ARBA00023136"/>
    </source>
</evidence>
<protein>
    <recommendedName>
        <fullName evidence="7">Cyclic nucleotide-binding domain-containing protein</fullName>
    </recommendedName>
</protein>
<feature type="transmembrane region" description="Helical" evidence="6">
    <location>
        <begin position="351"/>
        <end position="373"/>
    </location>
</feature>
<keyword evidence="4 6" id="KW-0472">Membrane</keyword>
<dbReference type="Proteomes" id="UP000688137">
    <property type="component" value="Unassembled WGS sequence"/>
</dbReference>
<dbReference type="InterPro" id="IPR005821">
    <property type="entry name" value="Ion_trans_dom"/>
</dbReference>
<keyword evidence="9" id="KW-1185">Reference proteome</keyword>
<gene>
    <name evidence="8" type="ORF">PPRIM_AZ9-3.1.T0900028</name>
</gene>
<feature type="transmembrane region" description="Helical" evidence="6">
    <location>
        <begin position="213"/>
        <end position="232"/>
    </location>
</feature>
<keyword evidence="2 6" id="KW-0812">Transmembrane</keyword>
<feature type="region of interest" description="Disordered" evidence="5">
    <location>
        <begin position="850"/>
        <end position="878"/>
    </location>
</feature>
<dbReference type="EMBL" id="CAJJDM010000093">
    <property type="protein sequence ID" value="CAD8092173.1"/>
    <property type="molecule type" value="Genomic_DNA"/>
</dbReference>
<feature type="transmembrane region" description="Helical" evidence="6">
    <location>
        <begin position="393"/>
        <end position="414"/>
    </location>
</feature>
<evidence type="ECO:0000259" key="7">
    <source>
        <dbReference type="PROSITE" id="PS50042"/>
    </source>
</evidence>
<dbReference type="GO" id="GO:0005886">
    <property type="term" value="C:plasma membrane"/>
    <property type="evidence" value="ECO:0007669"/>
    <property type="project" value="TreeGrafter"/>
</dbReference>
<dbReference type="CDD" id="cd00038">
    <property type="entry name" value="CAP_ED"/>
    <property type="match status" value="1"/>
</dbReference>
<evidence type="ECO:0000256" key="3">
    <source>
        <dbReference type="ARBA" id="ARBA00022989"/>
    </source>
</evidence>
<feature type="domain" description="Cyclic nucleotide-binding" evidence="7">
    <location>
        <begin position="533"/>
        <end position="639"/>
    </location>
</feature>
<dbReference type="AlphaFoldDB" id="A0A8S1NRE6"/>
<accession>A0A8S1NRE6</accession>
<dbReference type="InterPro" id="IPR050818">
    <property type="entry name" value="KCNH_animal-type"/>
</dbReference>
<evidence type="ECO:0000256" key="5">
    <source>
        <dbReference type="SAM" id="MobiDB-lite"/>
    </source>
</evidence>